<reference evidence="8" key="1">
    <citation type="journal article" date="2022" name="Front. Genet.">
        <title>Chromosome-Scale Assembly of the Dendrobium nobile Genome Provides Insights Into the Molecular Mechanism of the Biosynthesis of the Medicinal Active Ingredient of Dendrobium.</title>
        <authorList>
            <person name="Xu Q."/>
            <person name="Niu S.-C."/>
            <person name="Li K.-L."/>
            <person name="Zheng P.-J."/>
            <person name="Zhang X.-J."/>
            <person name="Jia Y."/>
            <person name="Liu Y."/>
            <person name="Niu Y.-X."/>
            <person name="Yu L.-H."/>
            <person name="Chen D.-F."/>
            <person name="Zhang G.-Q."/>
        </authorList>
    </citation>
    <scope>NUCLEOTIDE SEQUENCE</scope>
    <source>
        <tissue evidence="8">Leaf</tissue>
    </source>
</reference>
<evidence type="ECO:0000256" key="4">
    <source>
        <dbReference type="ARBA" id="ARBA00023163"/>
    </source>
</evidence>
<evidence type="ECO:0000256" key="1">
    <source>
        <dbReference type="ARBA" id="ARBA00004123"/>
    </source>
</evidence>
<keyword evidence="4" id="KW-0804">Transcription</keyword>
<evidence type="ECO:0000256" key="3">
    <source>
        <dbReference type="ARBA" id="ARBA00023125"/>
    </source>
</evidence>
<dbReference type="GO" id="GO:0045893">
    <property type="term" value="P:positive regulation of DNA-templated transcription"/>
    <property type="evidence" value="ECO:0007669"/>
    <property type="project" value="UniProtKB-ARBA"/>
</dbReference>
<proteinExistence type="predicted"/>
<dbReference type="GO" id="GO:0005634">
    <property type="term" value="C:nucleus"/>
    <property type="evidence" value="ECO:0007669"/>
    <property type="project" value="UniProtKB-SubCell"/>
</dbReference>
<gene>
    <name evidence="8" type="ORF">KFK09_000374</name>
</gene>
<keyword evidence="9" id="KW-1185">Reference proteome</keyword>
<dbReference type="SMR" id="A0A8T3CAY1"/>
<keyword evidence="2" id="KW-0805">Transcription regulation</keyword>
<dbReference type="GO" id="GO:0000978">
    <property type="term" value="F:RNA polymerase II cis-regulatory region sequence-specific DNA binding"/>
    <property type="evidence" value="ECO:0007669"/>
    <property type="project" value="TreeGrafter"/>
</dbReference>
<evidence type="ECO:0000313" key="8">
    <source>
        <dbReference type="EMBL" id="KAI0530826.1"/>
    </source>
</evidence>
<dbReference type="EMBL" id="JAGYWB010000001">
    <property type="protein sequence ID" value="KAI0530826.1"/>
    <property type="molecule type" value="Genomic_DNA"/>
</dbReference>
<dbReference type="InterPro" id="IPR036879">
    <property type="entry name" value="TF_MADSbox_sf"/>
</dbReference>
<dbReference type="GO" id="GO:0000981">
    <property type="term" value="F:DNA-binding transcription factor activity, RNA polymerase II-specific"/>
    <property type="evidence" value="ECO:0007669"/>
    <property type="project" value="TreeGrafter"/>
</dbReference>
<dbReference type="CDD" id="cd00120">
    <property type="entry name" value="MADS"/>
    <property type="match status" value="1"/>
</dbReference>
<organism evidence="8 9">
    <name type="scientific">Dendrobium nobile</name>
    <name type="common">Orchid</name>
    <dbReference type="NCBI Taxonomy" id="94219"/>
    <lineage>
        <taxon>Eukaryota</taxon>
        <taxon>Viridiplantae</taxon>
        <taxon>Streptophyta</taxon>
        <taxon>Embryophyta</taxon>
        <taxon>Tracheophyta</taxon>
        <taxon>Spermatophyta</taxon>
        <taxon>Magnoliopsida</taxon>
        <taxon>Liliopsida</taxon>
        <taxon>Asparagales</taxon>
        <taxon>Orchidaceae</taxon>
        <taxon>Epidendroideae</taxon>
        <taxon>Malaxideae</taxon>
        <taxon>Dendrobiinae</taxon>
        <taxon>Dendrobium</taxon>
    </lineage>
</organism>
<dbReference type="AlphaFoldDB" id="A0A8T3CAY1"/>
<feature type="region of interest" description="Disordered" evidence="6">
    <location>
        <begin position="131"/>
        <end position="157"/>
    </location>
</feature>
<keyword evidence="5" id="KW-0539">Nucleus</keyword>
<evidence type="ECO:0000313" key="9">
    <source>
        <dbReference type="Proteomes" id="UP000829196"/>
    </source>
</evidence>
<name>A0A8T3CAY1_DENNO</name>
<dbReference type="InterPro" id="IPR002100">
    <property type="entry name" value="TF_MADSbox"/>
</dbReference>
<dbReference type="SMART" id="SM00432">
    <property type="entry name" value="MADS"/>
    <property type="match status" value="1"/>
</dbReference>
<dbReference type="Pfam" id="PF00319">
    <property type="entry name" value="SRF-TF"/>
    <property type="match status" value="1"/>
</dbReference>
<dbReference type="Proteomes" id="UP000829196">
    <property type="component" value="Unassembled WGS sequence"/>
</dbReference>
<dbReference type="PROSITE" id="PS50066">
    <property type="entry name" value="MADS_BOX_2"/>
    <property type="match status" value="1"/>
</dbReference>
<evidence type="ECO:0000256" key="2">
    <source>
        <dbReference type="ARBA" id="ARBA00023015"/>
    </source>
</evidence>
<keyword evidence="3" id="KW-0238">DNA-binding</keyword>
<evidence type="ECO:0000256" key="5">
    <source>
        <dbReference type="ARBA" id="ARBA00023242"/>
    </source>
</evidence>
<dbReference type="PANTHER" id="PTHR11945:SF534">
    <property type="entry name" value="MYOCYTE-SPECIFIC ENHANCER FACTOR 2"/>
    <property type="match status" value="1"/>
</dbReference>
<accession>A0A8T3CAY1</accession>
<protein>
    <recommendedName>
        <fullName evidence="7">MADS-box domain-containing protein</fullName>
    </recommendedName>
</protein>
<comment type="subcellular location">
    <subcellularLocation>
        <location evidence="1">Nucleus</location>
    </subcellularLocation>
</comment>
<dbReference type="SUPFAM" id="SSF55455">
    <property type="entry name" value="SRF-like"/>
    <property type="match status" value="1"/>
</dbReference>
<dbReference type="Gene3D" id="3.40.1810.10">
    <property type="entry name" value="Transcription factor, MADS-box"/>
    <property type="match status" value="1"/>
</dbReference>
<evidence type="ECO:0000259" key="7">
    <source>
        <dbReference type="PROSITE" id="PS50066"/>
    </source>
</evidence>
<dbReference type="GO" id="GO:0046983">
    <property type="term" value="F:protein dimerization activity"/>
    <property type="evidence" value="ECO:0007669"/>
    <property type="project" value="InterPro"/>
</dbReference>
<dbReference type="OrthoDB" id="601557at2759"/>
<comment type="caution">
    <text evidence="8">The sequence shown here is derived from an EMBL/GenBank/DDBJ whole genome shotgun (WGS) entry which is preliminary data.</text>
</comment>
<evidence type="ECO:0000256" key="6">
    <source>
        <dbReference type="SAM" id="MobiDB-lite"/>
    </source>
</evidence>
<dbReference type="PRINTS" id="PR00404">
    <property type="entry name" value="MADSDOMAIN"/>
</dbReference>
<sequence length="278" mass="32342">MGRAKLDIKYRENLRDRRTTYMTRLKGLKKKAMELSLLCGVDILFVSFSPDLNSLEFWPEYPKEFSRIRERYLQQIPSKLMPSPSISQPSLQEEKVAIQIKLKEVRERLDFLHRQPQTEQEWLQAGFTGSIASQQQQDSHPHQQQPPPFSFSQSLPPHHATDFITPSQLNFHLQQQPYPFSVTLPQEFPFPFPQYHFPNSVDFSLPFQQDFHAQELPFPFAQSLPPHEQPSPLSQSSSPHILACLNAEDLPTSQLPSDTPLWNHSDDLNWCDSLFLDY</sequence>
<feature type="domain" description="MADS-box" evidence="7">
    <location>
        <begin position="1"/>
        <end position="57"/>
    </location>
</feature>
<dbReference type="PANTHER" id="PTHR11945">
    <property type="entry name" value="MADS BOX PROTEIN"/>
    <property type="match status" value="1"/>
</dbReference>